<dbReference type="GeneID" id="1475826"/>
<proteinExistence type="predicted"/>
<dbReference type="RefSeq" id="WP_011023829.1">
    <property type="nucleotide sequence ID" value="NZ_DUJU01000149.1"/>
</dbReference>
<gene>
    <name evidence="2" type="ORF">HA338_13260</name>
</gene>
<dbReference type="InterPro" id="IPR027417">
    <property type="entry name" value="P-loop_NTPase"/>
</dbReference>
<dbReference type="AlphaFoldDB" id="A0A832SML9"/>
<keyword evidence="1" id="KW-0813">Transport</keyword>
<dbReference type="EMBL" id="DUJU01000149">
    <property type="protein sequence ID" value="HIH94935.1"/>
    <property type="molecule type" value="Genomic_DNA"/>
</dbReference>
<dbReference type="Proteomes" id="UP000600774">
    <property type="component" value="Unassembled WGS sequence"/>
</dbReference>
<dbReference type="Gene3D" id="3.40.50.300">
    <property type="entry name" value="P-loop containing nucleotide triphosphate hydrolases"/>
    <property type="match status" value="1"/>
</dbReference>
<sequence>MTEYTKLHNIFKRIGWEEVEGFSELNKIFIIASLAQDTPLMFLDEPTTALDFQNQMHIWEIMCEIAEEEKAILACSHDPNHVAWFCDRVVVMADGTVISNGKPKEVITEEGLGRIYENTCTVRSMADTQMVIPLCIAAGDCSASEKTTTI</sequence>
<organism evidence="2 3">
    <name type="scientific">Methanosarcina acetivorans</name>
    <dbReference type="NCBI Taxonomy" id="2214"/>
    <lineage>
        <taxon>Archaea</taxon>
        <taxon>Methanobacteriati</taxon>
        <taxon>Methanobacteriota</taxon>
        <taxon>Stenosarchaea group</taxon>
        <taxon>Methanomicrobia</taxon>
        <taxon>Methanosarcinales</taxon>
        <taxon>Methanosarcinaceae</taxon>
        <taxon>Methanosarcina</taxon>
    </lineage>
</organism>
<keyword evidence="2" id="KW-0547">Nucleotide-binding</keyword>
<dbReference type="SUPFAM" id="SSF52540">
    <property type="entry name" value="P-loop containing nucleoside triphosphate hydrolases"/>
    <property type="match status" value="1"/>
</dbReference>
<dbReference type="InterPro" id="IPR050153">
    <property type="entry name" value="Metal_Ion_Import_ABC"/>
</dbReference>
<evidence type="ECO:0000256" key="1">
    <source>
        <dbReference type="ARBA" id="ARBA00022448"/>
    </source>
</evidence>
<evidence type="ECO:0000313" key="3">
    <source>
        <dbReference type="Proteomes" id="UP000600774"/>
    </source>
</evidence>
<dbReference type="GO" id="GO:0005524">
    <property type="term" value="F:ATP binding"/>
    <property type="evidence" value="ECO:0007669"/>
    <property type="project" value="UniProtKB-KW"/>
</dbReference>
<protein>
    <submittedName>
        <fullName evidence="2">ABC transporter ATP-binding protein</fullName>
    </submittedName>
</protein>
<evidence type="ECO:0000313" key="2">
    <source>
        <dbReference type="EMBL" id="HIH94935.1"/>
    </source>
</evidence>
<dbReference type="OMA" id="CAGEEAF"/>
<dbReference type="PANTHER" id="PTHR42734">
    <property type="entry name" value="METAL TRANSPORT SYSTEM ATP-BINDING PROTEIN TM_0124-RELATED"/>
    <property type="match status" value="1"/>
</dbReference>
<dbReference type="PANTHER" id="PTHR42734:SF19">
    <property type="entry name" value="IRON COMPOUNDS ABC TRANSPORTER, ATP-BINDING PROTEIN"/>
    <property type="match status" value="1"/>
</dbReference>
<comment type="caution">
    <text evidence="2">The sequence shown here is derived from an EMBL/GenBank/DDBJ whole genome shotgun (WGS) entry which is preliminary data.</text>
</comment>
<accession>A0A832SML9</accession>
<name>A0A832SML9_9EURY</name>
<reference evidence="2" key="1">
    <citation type="journal article" date="2020" name="bioRxiv">
        <title>A rank-normalized archaeal taxonomy based on genome phylogeny resolves widespread incomplete and uneven classifications.</title>
        <authorList>
            <person name="Rinke C."/>
            <person name="Chuvochina M."/>
            <person name="Mussig A.J."/>
            <person name="Chaumeil P.-A."/>
            <person name="Waite D.W."/>
            <person name="Whitman W.B."/>
            <person name="Parks D.H."/>
            <person name="Hugenholtz P."/>
        </authorList>
    </citation>
    <scope>NUCLEOTIDE SEQUENCE</scope>
    <source>
        <strain evidence="2">UBA8876</strain>
    </source>
</reference>
<keyword evidence="2" id="KW-0067">ATP-binding</keyword>